<evidence type="ECO:0000256" key="3">
    <source>
        <dbReference type="ARBA" id="ARBA00023004"/>
    </source>
</evidence>
<sequence length="95" mass="10834">MLSQIPIDISKIKKDDLDREIIRAGIIAELDAINLYEQMAALASDNDLKKVLLDIAKEEKEHVGEFMALLLRSDKEQVEELEEGREEVEELIGKK</sequence>
<keyword evidence="2" id="KW-0479">Metal-binding</keyword>
<protein>
    <submittedName>
        <fullName evidence="6">Rubrerythrin</fullName>
    </submittedName>
</protein>
<evidence type="ECO:0000313" key="6">
    <source>
        <dbReference type="EMBL" id="MBN1574772.1"/>
    </source>
</evidence>
<reference evidence="6" key="1">
    <citation type="journal article" date="2021" name="Environ. Microbiol.">
        <title>Genomic characterization of three novel Desulfobacterota classes expand the metabolic and phylogenetic diversity of the phylum.</title>
        <authorList>
            <person name="Murphy C.L."/>
            <person name="Biggerstaff J."/>
            <person name="Eichhorn A."/>
            <person name="Ewing E."/>
            <person name="Shahan R."/>
            <person name="Soriano D."/>
            <person name="Stewart S."/>
            <person name="VanMol K."/>
            <person name="Walker R."/>
            <person name="Walters P."/>
            <person name="Elshahed M.S."/>
            <person name="Youssef N.H."/>
        </authorList>
    </citation>
    <scope>NUCLEOTIDE SEQUENCE</scope>
    <source>
        <strain evidence="6">Zod_Metabat.24</strain>
    </source>
</reference>
<comment type="subcellular location">
    <subcellularLocation>
        <location evidence="4">Encapsulin nanocompartment</location>
    </subcellularLocation>
</comment>
<keyword evidence="1" id="KW-0409">Iron storage</keyword>
<proteinExistence type="predicted"/>
<keyword evidence="3" id="KW-0408">Iron</keyword>
<dbReference type="Proteomes" id="UP000809273">
    <property type="component" value="Unassembled WGS sequence"/>
</dbReference>
<evidence type="ECO:0000256" key="2">
    <source>
        <dbReference type="ARBA" id="ARBA00022723"/>
    </source>
</evidence>
<evidence type="ECO:0000256" key="4">
    <source>
        <dbReference type="ARBA" id="ARBA00033738"/>
    </source>
</evidence>
<keyword evidence="5" id="KW-1284">Encapsulin nanocompartment</keyword>
<dbReference type="GO" id="GO:0006879">
    <property type="term" value="P:intracellular iron ion homeostasis"/>
    <property type="evidence" value="ECO:0007669"/>
    <property type="project" value="UniProtKB-KW"/>
</dbReference>
<dbReference type="GO" id="GO:0046872">
    <property type="term" value="F:metal ion binding"/>
    <property type="evidence" value="ECO:0007669"/>
    <property type="project" value="UniProtKB-KW"/>
</dbReference>
<evidence type="ECO:0000256" key="5">
    <source>
        <dbReference type="ARBA" id="ARBA00033787"/>
    </source>
</evidence>
<dbReference type="GO" id="GO:0140737">
    <property type="term" value="C:encapsulin nanocompartment"/>
    <property type="evidence" value="ECO:0007669"/>
    <property type="project" value="UniProtKB-SubCell"/>
</dbReference>
<dbReference type="InterPro" id="IPR051429">
    <property type="entry name" value="Encapsulin_nc"/>
</dbReference>
<dbReference type="AlphaFoldDB" id="A0A9D8PSG8"/>
<accession>A0A9D8PSG8</accession>
<dbReference type="InterPro" id="IPR054581">
    <property type="entry name" value="EncFtn-like"/>
</dbReference>
<dbReference type="PANTHER" id="PTHR37165:SF1">
    <property type="entry name" value="TYPE 1 ENCAPSULIN SHELL PROTEIN"/>
    <property type="match status" value="1"/>
</dbReference>
<evidence type="ECO:0000313" key="7">
    <source>
        <dbReference type="Proteomes" id="UP000809273"/>
    </source>
</evidence>
<name>A0A9D8PSG8_9DELT</name>
<dbReference type="InterPro" id="IPR009078">
    <property type="entry name" value="Ferritin-like_SF"/>
</dbReference>
<dbReference type="SUPFAM" id="SSF47240">
    <property type="entry name" value="Ferritin-like"/>
    <property type="match status" value="1"/>
</dbReference>
<organism evidence="6 7">
    <name type="scientific">Candidatus Zymogenus saltonus</name>
    <dbReference type="NCBI Taxonomy" id="2844893"/>
    <lineage>
        <taxon>Bacteria</taxon>
        <taxon>Deltaproteobacteria</taxon>
        <taxon>Candidatus Zymogenia</taxon>
        <taxon>Candidatus Zymogeniales</taxon>
        <taxon>Candidatus Zymogenaceae</taxon>
        <taxon>Candidatus Zymogenus</taxon>
    </lineage>
</organism>
<dbReference type="Pfam" id="PF22277">
    <property type="entry name" value="EncFtn-like"/>
    <property type="match status" value="1"/>
</dbReference>
<reference evidence="6" key="2">
    <citation type="submission" date="2021-01" db="EMBL/GenBank/DDBJ databases">
        <authorList>
            <person name="Hahn C.R."/>
            <person name="Youssef N.H."/>
            <person name="Elshahed M."/>
        </authorList>
    </citation>
    <scope>NUCLEOTIDE SEQUENCE</scope>
    <source>
        <strain evidence="6">Zod_Metabat.24</strain>
    </source>
</reference>
<dbReference type="Gene3D" id="6.10.140.1960">
    <property type="match status" value="1"/>
</dbReference>
<dbReference type="EMBL" id="JAFGIX010000088">
    <property type="protein sequence ID" value="MBN1574772.1"/>
    <property type="molecule type" value="Genomic_DNA"/>
</dbReference>
<evidence type="ECO:0000256" key="1">
    <source>
        <dbReference type="ARBA" id="ARBA00022434"/>
    </source>
</evidence>
<gene>
    <name evidence="6" type="ORF">JW984_16370</name>
</gene>
<dbReference type="PANTHER" id="PTHR37165">
    <property type="entry name" value="PEPTIDASE U56 FAMILY"/>
    <property type="match status" value="1"/>
</dbReference>
<comment type="caution">
    <text evidence="6">The sequence shown here is derived from an EMBL/GenBank/DDBJ whole genome shotgun (WGS) entry which is preliminary data.</text>
</comment>